<organism evidence="2 3">
    <name type="scientific">Candidatus Cryosericum septentrionale</name>
    <dbReference type="NCBI Taxonomy" id="2290913"/>
    <lineage>
        <taxon>Bacteria</taxon>
        <taxon>Pseudomonadati</taxon>
        <taxon>Caldisericota/Cryosericota group</taxon>
        <taxon>Candidatus Cryosericota</taxon>
        <taxon>Candidatus Cryosericia</taxon>
        <taxon>Candidatus Cryosericales</taxon>
        <taxon>Candidatus Cryosericaceae</taxon>
        <taxon>Candidatus Cryosericum</taxon>
    </lineage>
</organism>
<evidence type="ECO:0000259" key="1">
    <source>
        <dbReference type="Pfam" id="PF07833"/>
    </source>
</evidence>
<dbReference type="Pfam" id="PF07833">
    <property type="entry name" value="Cu_amine_oxidN1"/>
    <property type="match status" value="1"/>
</dbReference>
<dbReference type="AlphaFoldDB" id="A0A398DLI6"/>
<protein>
    <recommendedName>
        <fullName evidence="1">Copper amine oxidase-like N-terminal domain-containing protein</fullName>
    </recommendedName>
</protein>
<name>A0A398DLI6_9BACT</name>
<dbReference type="InterPro" id="IPR012854">
    <property type="entry name" value="Cu_amine_oxidase-like_N"/>
</dbReference>
<dbReference type="EMBL" id="QXIY01000040">
    <property type="protein sequence ID" value="RIE16025.1"/>
    <property type="molecule type" value="Genomic_DNA"/>
</dbReference>
<dbReference type="SUPFAM" id="SSF55383">
    <property type="entry name" value="Copper amine oxidase, domain N"/>
    <property type="match status" value="1"/>
</dbReference>
<dbReference type="InterPro" id="IPR036582">
    <property type="entry name" value="Mao_N_sf"/>
</dbReference>
<evidence type="ECO:0000313" key="2">
    <source>
        <dbReference type="EMBL" id="RIE16025.1"/>
    </source>
</evidence>
<reference evidence="2 3" key="1">
    <citation type="submission" date="2018-09" db="EMBL/GenBank/DDBJ databases">
        <title>Discovery and Ecogenomic Context for Candidatus Cryosericales, a Global Caldiserica Order Active in Thawing Permafrost.</title>
        <authorList>
            <person name="Martinez M.A."/>
            <person name="Woodcroft B.J."/>
            <person name="Ignacio Espinoza J.C."/>
            <person name="Zayed A."/>
            <person name="Singleton C.M."/>
            <person name="Boyd J."/>
            <person name="Li Y.-F."/>
            <person name="Purvine S."/>
            <person name="Maughan H."/>
            <person name="Hodgkins S.B."/>
            <person name="Anderson D."/>
            <person name="Sederholm M."/>
            <person name="Temperton B."/>
            <person name="Saleska S.R."/>
            <person name="Tyson G.W."/>
            <person name="Rich V.I."/>
        </authorList>
    </citation>
    <scope>NUCLEOTIDE SEQUENCE [LARGE SCALE GENOMIC DNA]</scope>
    <source>
        <strain evidence="2 3">SMC1</strain>
    </source>
</reference>
<proteinExistence type="predicted"/>
<accession>A0A398DLI6</accession>
<keyword evidence="3" id="KW-1185">Reference proteome</keyword>
<feature type="domain" description="Copper amine oxidase-like N-terminal" evidence="1">
    <location>
        <begin position="5"/>
        <end position="33"/>
    </location>
</feature>
<evidence type="ECO:0000313" key="3">
    <source>
        <dbReference type="Proteomes" id="UP000266113"/>
    </source>
</evidence>
<sequence length="38" mass="4442">MEVKDDRILPVRFIAEQLGAFVIWNAELQRVTLVFVKP</sequence>
<dbReference type="Proteomes" id="UP000266113">
    <property type="component" value="Unassembled WGS sequence"/>
</dbReference>
<comment type="caution">
    <text evidence="2">The sequence shown here is derived from an EMBL/GenBank/DDBJ whole genome shotgun (WGS) entry which is preliminary data.</text>
</comment>
<gene>
    <name evidence="2" type="ORF">SMC1_08915</name>
</gene>